<dbReference type="Proteomes" id="UP001212997">
    <property type="component" value="Unassembled WGS sequence"/>
</dbReference>
<dbReference type="EMBL" id="JANAWD010000180">
    <property type="protein sequence ID" value="KAJ3484687.1"/>
    <property type="molecule type" value="Genomic_DNA"/>
</dbReference>
<gene>
    <name evidence="1" type="ORF">NLI96_g5467</name>
</gene>
<organism evidence="1 2">
    <name type="scientific">Meripilus lineatus</name>
    <dbReference type="NCBI Taxonomy" id="2056292"/>
    <lineage>
        <taxon>Eukaryota</taxon>
        <taxon>Fungi</taxon>
        <taxon>Dikarya</taxon>
        <taxon>Basidiomycota</taxon>
        <taxon>Agaricomycotina</taxon>
        <taxon>Agaricomycetes</taxon>
        <taxon>Polyporales</taxon>
        <taxon>Meripilaceae</taxon>
        <taxon>Meripilus</taxon>
    </lineage>
</organism>
<comment type="caution">
    <text evidence="1">The sequence shown here is derived from an EMBL/GenBank/DDBJ whole genome shotgun (WGS) entry which is preliminary data.</text>
</comment>
<accession>A0AAD5V516</accession>
<evidence type="ECO:0000313" key="1">
    <source>
        <dbReference type="EMBL" id="KAJ3484687.1"/>
    </source>
</evidence>
<keyword evidence="2" id="KW-1185">Reference proteome</keyword>
<dbReference type="AlphaFoldDB" id="A0AAD5V516"/>
<sequence>MFSFLRHISPFTASHKSAKSPAANSVPVPAPAPAPTINPPSTLTYKSDCFPAPTARTNVARRPHLPKIDEQYSIANTIDPEIFAKYQAVREIKWRLPPISLTKLGYRKTSTGRYVRPRDLLSYWQRPVKPPLTSRLMFWKKGLQPKSPRVGVWA</sequence>
<reference evidence="1" key="1">
    <citation type="submission" date="2022-07" db="EMBL/GenBank/DDBJ databases">
        <title>Genome Sequence of Physisporinus lineatus.</title>
        <authorList>
            <person name="Buettner E."/>
        </authorList>
    </citation>
    <scope>NUCLEOTIDE SEQUENCE</scope>
    <source>
        <strain evidence="1">VT162</strain>
    </source>
</reference>
<evidence type="ECO:0000313" key="2">
    <source>
        <dbReference type="Proteomes" id="UP001212997"/>
    </source>
</evidence>
<name>A0AAD5V516_9APHY</name>
<protein>
    <submittedName>
        <fullName evidence="1">Uncharacterized protein</fullName>
    </submittedName>
</protein>
<proteinExistence type="predicted"/>